<organism evidence="3 4">
    <name type="scientific">Fonsecaea multimorphosa CBS 102226</name>
    <dbReference type="NCBI Taxonomy" id="1442371"/>
    <lineage>
        <taxon>Eukaryota</taxon>
        <taxon>Fungi</taxon>
        <taxon>Dikarya</taxon>
        <taxon>Ascomycota</taxon>
        <taxon>Pezizomycotina</taxon>
        <taxon>Eurotiomycetes</taxon>
        <taxon>Chaetothyriomycetidae</taxon>
        <taxon>Chaetothyriales</taxon>
        <taxon>Herpotrichiellaceae</taxon>
        <taxon>Fonsecaea</taxon>
    </lineage>
</organism>
<feature type="region of interest" description="Disordered" evidence="1">
    <location>
        <begin position="176"/>
        <end position="197"/>
    </location>
</feature>
<dbReference type="PROSITE" id="PS50217">
    <property type="entry name" value="BZIP"/>
    <property type="match status" value="1"/>
</dbReference>
<dbReference type="Proteomes" id="UP000053411">
    <property type="component" value="Unassembled WGS sequence"/>
</dbReference>
<dbReference type="Gene3D" id="1.20.5.170">
    <property type="match status" value="1"/>
</dbReference>
<dbReference type="GO" id="GO:0003700">
    <property type="term" value="F:DNA-binding transcription factor activity"/>
    <property type="evidence" value="ECO:0007669"/>
    <property type="project" value="InterPro"/>
</dbReference>
<dbReference type="CDD" id="cd14688">
    <property type="entry name" value="bZIP_YAP"/>
    <property type="match status" value="1"/>
</dbReference>
<dbReference type="RefSeq" id="XP_016632484.1">
    <property type="nucleotide sequence ID" value="XM_016776165.1"/>
</dbReference>
<evidence type="ECO:0000313" key="3">
    <source>
        <dbReference type="EMBL" id="KIX98361.1"/>
    </source>
</evidence>
<keyword evidence="4" id="KW-1185">Reference proteome</keyword>
<feature type="region of interest" description="Disordered" evidence="1">
    <location>
        <begin position="101"/>
        <end position="133"/>
    </location>
</feature>
<dbReference type="InterPro" id="IPR004827">
    <property type="entry name" value="bZIP"/>
</dbReference>
<dbReference type="AlphaFoldDB" id="A0A0D2IMW4"/>
<sequence length="197" mass="22269">MDLSYPTYDWTYPSSASSDQSQIDIWDFLFHSAENSPVVHSSHHRKESESSQQLQAALYGNAFSQSPAVDLSVDYASSEHSDDFWTKEAVAADFADLPSDSTVAQSSKMMDRKHRRREQNRKAQSNFRQKRKEEVRRLEQEVEELRAQVAGYHKRGPTVGLTVCTRCRNFYPASGEVALPRSPESGAFSPVQSNCKS</sequence>
<name>A0A0D2IMW4_9EURO</name>
<accession>A0A0D2IMW4</accession>
<reference evidence="3 4" key="1">
    <citation type="submission" date="2015-01" db="EMBL/GenBank/DDBJ databases">
        <title>The Genome Sequence of Fonsecaea multimorphosa CBS 102226.</title>
        <authorList>
            <consortium name="The Broad Institute Genomics Platform"/>
            <person name="Cuomo C."/>
            <person name="de Hoog S."/>
            <person name="Gorbushina A."/>
            <person name="Stielow B."/>
            <person name="Teixiera M."/>
            <person name="Abouelleil A."/>
            <person name="Chapman S.B."/>
            <person name="Priest M."/>
            <person name="Young S.K."/>
            <person name="Wortman J."/>
            <person name="Nusbaum C."/>
            <person name="Birren B."/>
        </authorList>
    </citation>
    <scope>NUCLEOTIDE SEQUENCE [LARGE SCALE GENOMIC DNA]</scope>
    <source>
        <strain evidence="3 4">CBS 102226</strain>
    </source>
</reference>
<dbReference type="GeneID" id="27711408"/>
<protein>
    <recommendedName>
        <fullName evidence="2">BZIP domain-containing protein</fullName>
    </recommendedName>
</protein>
<dbReference type="SUPFAM" id="SSF57959">
    <property type="entry name" value="Leucine zipper domain"/>
    <property type="match status" value="1"/>
</dbReference>
<proteinExistence type="predicted"/>
<dbReference type="InterPro" id="IPR046347">
    <property type="entry name" value="bZIP_sf"/>
</dbReference>
<evidence type="ECO:0000256" key="1">
    <source>
        <dbReference type="SAM" id="MobiDB-lite"/>
    </source>
</evidence>
<dbReference type="Pfam" id="PF00170">
    <property type="entry name" value="bZIP_1"/>
    <property type="match status" value="1"/>
</dbReference>
<dbReference type="PROSITE" id="PS00036">
    <property type="entry name" value="BZIP_BASIC"/>
    <property type="match status" value="1"/>
</dbReference>
<gene>
    <name evidence="3" type="ORF">Z520_05662</name>
</gene>
<feature type="domain" description="BZIP" evidence="2">
    <location>
        <begin position="110"/>
        <end position="148"/>
    </location>
</feature>
<dbReference type="OrthoDB" id="4159201at2759"/>
<dbReference type="VEuPathDB" id="FungiDB:Z520_05662"/>
<dbReference type="EMBL" id="KN848071">
    <property type="protein sequence ID" value="KIX98361.1"/>
    <property type="molecule type" value="Genomic_DNA"/>
</dbReference>
<evidence type="ECO:0000313" key="4">
    <source>
        <dbReference type="Proteomes" id="UP000053411"/>
    </source>
</evidence>
<evidence type="ECO:0000259" key="2">
    <source>
        <dbReference type="PROSITE" id="PS50217"/>
    </source>
</evidence>